<gene>
    <name evidence="1" type="ORF">ACFQ1U_00105</name>
</gene>
<protein>
    <submittedName>
        <fullName evidence="1">Uncharacterized protein</fullName>
    </submittedName>
</protein>
<organism evidence="1 2">
    <name type="scientific">Tenacibaculum geojense</name>
    <dbReference type="NCBI Taxonomy" id="915352"/>
    <lineage>
        <taxon>Bacteria</taxon>
        <taxon>Pseudomonadati</taxon>
        <taxon>Bacteroidota</taxon>
        <taxon>Flavobacteriia</taxon>
        <taxon>Flavobacteriales</taxon>
        <taxon>Flavobacteriaceae</taxon>
        <taxon>Tenacibaculum</taxon>
    </lineage>
</organism>
<reference evidence="2" key="1">
    <citation type="journal article" date="2019" name="Int. J. Syst. Evol. Microbiol.">
        <title>The Global Catalogue of Microorganisms (GCM) 10K type strain sequencing project: providing services to taxonomists for standard genome sequencing and annotation.</title>
        <authorList>
            <consortium name="The Broad Institute Genomics Platform"/>
            <consortium name="The Broad Institute Genome Sequencing Center for Infectious Disease"/>
            <person name="Wu L."/>
            <person name="Ma J."/>
        </authorList>
    </citation>
    <scope>NUCLEOTIDE SEQUENCE [LARGE SCALE GENOMIC DNA]</scope>
    <source>
        <strain evidence="2">CCUG 60527</strain>
    </source>
</reference>
<dbReference type="Proteomes" id="UP001597062">
    <property type="component" value="Unassembled WGS sequence"/>
</dbReference>
<dbReference type="RefSeq" id="WP_386104048.1">
    <property type="nucleotide sequence ID" value="NZ_JBHTJR010000001.1"/>
</dbReference>
<dbReference type="EMBL" id="JBHTJR010000001">
    <property type="protein sequence ID" value="MFD0991594.1"/>
    <property type="molecule type" value="Genomic_DNA"/>
</dbReference>
<evidence type="ECO:0000313" key="1">
    <source>
        <dbReference type="EMBL" id="MFD0991594.1"/>
    </source>
</evidence>
<evidence type="ECO:0000313" key="2">
    <source>
        <dbReference type="Proteomes" id="UP001597062"/>
    </source>
</evidence>
<name>A0ABW3JMN3_9FLAO</name>
<accession>A0ABW3JMN3</accession>
<keyword evidence="2" id="KW-1185">Reference proteome</keyword>
<comment type="caution">
    <text evidence="1">The sequence shown here is derived from an EMBL/GenBank/DDBJ whole genome shotgun (WGS) entry which is preliminary data.</text>
</comment>
<sequence length="116" mass="13373">MNNLHNAPHQLQFTVSKKQVSKKNVLKTSILYDKVERSANLSVNPYKAELIKDGFSSFELNIINNAYLNDKLIFKNNIKKYNDSELELKITVYKNSELKKDIICKATFGYILEKAS</sequence>
<proteinExistence type="predicted"/>